<feature type="domain" description="C2H2-type" evidence="10">
    <location>
        <begin position="1048"/>
        <end position="1075"/>
    </location>
</feature>
<dbReference type="STRING" id="597456.A0A0L7R156"/>
<keyword evidence="1" id="KW-0479">Metal-binding</keyword>
<keyword evidence="4" id="KW-0862">Zinc</keyword>
<evidence type="ECO:0000256" key="5">
    <source>
        <dbReference type="ARBA" id="ARBA00023242"/>
    </source>
</evidence>
<dbReference type="Gene3D" id="3.30.40.10">
    <property type="entry name" value="Zinc/RING finger domain, C3HC4 (zinc finger)"/>
    <property type="match status" value="1"/>
</dbReference>
<feature type="compositionally biased region" description="Polar residues" evidence="8">
    <location>
        <begin position="1727"/>
        <end position="1736"/>
    </location>
</feature>
<dbReference type="PROSITE" id="PS50157">
    <property type="entry name" value="ZINC_FINGER_C2H2_2"/>
    <property type="match status" value="2"/>
</dbReference>
<feature type="compositionally biased region" description="Low complexity" evidence="8">
    <location>
        <begin position="1346"/>
        <end position="1393"/>
    </location>
</feature>
<dbReference type="FunFam" id="3.30.160.60:FF:000446">
    <property type="entry name" value="Zinc finger protein"/>
    <property type="match status" value="1"/>
</dbReference>
<reference evidence="11 12" key="1">
    <citation type="submission" date="2015-07" db="EMBL/GenBank/DDBJ databases">
        <title>The genome of Habropoda laboriosa.</title>
        <authorList>
            <person name="Pan H."/>
            <person name="Kapheim K."/>
        </authorList>
    </citation>
    <scope>NUCLEOTIDE SEQUENCE [LARGE SCALE GENOMIC DNA]</scope>
    <source>
        <strain evidence="11">0110345459</strain>
    </source>
</reference>
<dbReference type="PROSITE" id="PS01359">
    <property type="entry name" value="ZF_PHD_1"/>
    <property type="match status" value="1"/>
</dbReference>
<dbReference type="PROSITE" id="PS00028">
    <property type="entry name" value="ZINC_FINGER_C2H2_1"/>
    <property type="match status" value="4"/>
</dbReference>
<dbReference type="InterPro" id="IPR050527">
    <property type="entry name" value="Snail/Krueppel_Znf"/>
</dbReference>
<name>A0A0L7R156_9HYME</name>
<dbReference type="SMART" id="SM00249">
    <property type="entry name" value="PHD"/>
    <property type="match status" value="1"/>
</dbReference>
<evidence type="ECO:0000256" key="8">
    <source>
        <dbReference type="SAM" id="MobiDB-lite"/>
    </source>
</evidence>
<feature type="region of interest" description="Disordered" evidence="8">
    <location>
        <begin position="515"/>
        <end position="615"/>
    </location>
</feature>
<feature type="compositionally biased region" description="Basic and acidic residues" evidence="8">
    <location>
        <begin position="708"/>
        <end position="717"/>
    </location>
</feature>
<dbReference type="PANTHER" id="PTHR24388:SF104">
    <property type="entry name" value="AT-RICH BINDING PROTEIN-RELATED"/>
    <property type="match status" value="1"/>
</dbReference>
<protein>
    <submittedName>
        <fullName evidence="11">Chromatin modification-related protein YNG2</fullName>
    </submittedName>
</protein>
<proteinExistence type="inferred from homology"/>
<dbReference type="GO" id="GO:0000978">
    <property type="term" value="F:RNA polymerase II cis-regulatory region sequence-specific DNA binding"/>
    <property type="evidence" value="ECO:0007669"/>
    <property type="project" value="TreeGrafter"/>
</dbReference>
<sequence>MEDEDGESKVMDMWNNLEKQQLKDISIGNSLKSSVDNTYSDILEEKQLLRYNSITTKESPSKNNSTGSKIVFKGFKKRILAQAQGTQTNTPKSVVQEQQSQQSNASPKSSKEKRAEIKRGKITEYAQYLGLQPSSKNKCSKCQSSSNLCSTLKQSSCTCNSIMTPMPSTSESSTVPHSPNFKITRKVYLCAACGTYFENWNLFLHMRDIHKRHICLFCLGMFGQAERLSHHLIKKHSVPEMAFTSVEDFYGAFKGSCYLVCCTCEKVFSETDNFYNHFCSPTSKQDVTASICTLCRQTGSHASTCSLAIETSKETTSTLPHTAQAGIISSHVLDKTVNSENKIVSRKPVKNNRSKNMEDGVSNQQKMSIHTKKANNKVVSQPNESQVFDEKLNRDENCQNEISHNIGKDTVSETIMEVSKYIEDSCEEKEEPSENKVCQNNLELKSSDTPSHNMPYDSVTETIMKVSQCTNNVENFDDTIKGYVSVVETSSMSDNPELNSNEMVKPDTETLNLIEETNTRTDDLNSVNHKTEKNIDKEKTVDTVLEEKDSHSHISESPESAHSPISRSLFSPQHESHVSDLQSKETPCENENKENLDVPNESQSSVSYNTSETSDRSLVIKICTNRNSQFSVATNNDNVENNDVSKKSEENNNAESSLTEEKEPNIFKNEKDSNSSQVNDGDSDSDSFKLAVVDSNTEEIEEVEETDETKAETKIDTESNENIENNENQIEIMDENESNVDTDGKQDEETKDDSQNQIESTVQPQIQPNDGIMLAGEDVPCIDLNVDGILDSIEIEDLLKRCIAAASPFCVYCNHARHIAVNGKQLGLHMLAEHKFQPQHPAIIIQADQFIARVKKSLDELGSHFFNLDSYSSTNGTYNVPNARTYECFHCRFHSAIHKELYLHNRKMHQKTILICIMCKSTFYSYSELLCHLCPGTYSPNINVKYRCCLCPMANLPSAFRLMVHLRKRHHACDVCLESTGNQQRLSNHVWKHKLHHLCYRCGIAYRNKPDITKHLFWKHGTESVLCKKCLQKKWPHIYHFCIPPTAFVCEECGSSFSRAVALKVHKRLHSGDHPYACSECSERFISRKLLTKHENAHKEPPPVNTNLTDMTSQQPAIDEENSEKEKMIVTDGNTTASESLKETKEPVKKVVDVYDLPPLNLSSESDTDSEDEKPQTKEAESTEKVVPTEENATSLEDQLKPVASEPAADSIVEVEQNEEEKEQGAQIMDGIWDNFKSYTASLEMKDSTNTLAIKESEPETDVAFLRSIVLADHDYCVVWTDKEKDKKSESKVNDKEEANSSGDQNDLNKPQKSPLDGNAIQNNTTTTEDDPNKKKVKSPKKKKQGGNSSSSDSSSDSDSSSCSCGTNCSCSSSSSGSSSSSSSSSDSDSSTSEGSPKKQSNRKERKKEKESMQEPESGCGELENKEISPEMENGASAVPAEPVCTPQLLLRESDLETEETETDEDFYDEHPQQLANKLLADKRNQLMLLAAVAPASAESTMTLNNGLTDTDTVVPSPDPMPAIAEEDQSHQKRKVKSKKRKKGERTKQRNMTPAVESIKLNIPKAFYQKNPAYSSSSPVLVQSSMALTVANVSANDVHTMNTPIESQAMGITGGQNIGGSGSETEIKRSSKRKRVPKRFYGDSSDDEVEKQPTVKWRKVDTPSFTTVPSMKPLPPRLSFGGKNIGYRPMESQSENLGIATASATESEEPAESSSDSSDSEVEASEQMQTHLTGSNVPAPERPVNLYCYCQCPYDEVSEMIACDAEDCRIEWFHFECVGIMVPPKGKWYCPDCRKKHGIVQNSDDYFD</sequence>
<accession>A0A0L7R156</accession>
<dbReference type="SMART" id="SM00355">
    <property type="entry name" value="ZnF_C2H2"/>
    <property type="match status" value="9"/>
</dbReference>
<dbReference type="InterPro" id="IPR019786">
    <property type="entry name" value="Zinc_finger_PHD-type_CS"/>
</dbReference>
<feature type="compositionally biased region" description="Basic and acidic residues" evidence="8">
    <location>
        <begin position="1650"/>
        <end position="1661"/>
    </location>
</feature>
<feature type="compositionally biased region" description="Polar residues" evidence="8">
    <location>
        <begin position="1105"/>
        <end position="1116"/>
    </location>
</feature>
<feature type="compositionally biased region" description="Polar residues" evidence="8">
    <location>
        <begin position="557"/>
        <end position="573"/>
    </location>
</feature>
<dbReference type="InterPro" id="IPR013083">
    <property type="entry name" value="Znf_RING/FYVE/PHD"/>
</dbReference>
<dbReference type="Proteomes" id="UP000053825">
    <property type="component" value="Unassembled WGS sequence"/>
</dbReference>
<keyword evidence="2" id="KW-0677">Repeat</keyword>
<dbReference type="GO" id="GO:0000981">
    <property type="term" value="F:DNA-binding transcription factor activity, RNA polymerase II-specific"/>
    <property type="evidence" value="ECO:0007669"/>
    <property type="project" value="TreeGrafter"/>
</dbReference>
<evidence type="ECO:0000259" key="10">
    <source>
        <dbReference type="PROSITE" id="PS50157"/>
    </source>
</evidence>
<dbReference type="SUPFAM" id="SSF57903">
    <property type="entry name" value="FYVE/PHD zinc finger"/>
    <property type="match status" value="1"/>
</dbReference>
<feature type="compositionally biased region" description="Basic and acidic residues" evidence="8">
    <location>
        <begin position="517"/>
        <end position="556"/>
    </location>
</feature>
<feature type="compositionally biased region" description="Basic residues" evidence="8">
    <location>
        <begin position="1532"/>
        <end position="1545"/>
    </location>
</feature>
<dbReference type="PANTHER" id="PTHR24388">
    <property type="entry name" value="ZINC FINGER PROTEIN"/>
    <property type="match status" value="1"/>
</dbReference>
<dbReference type="GO" id="GO:0008270">
    <property type="term" value="F:zinc ion binding"/>
    <property type="evidence" value="ECO:0007669"/>
    <property type="project" value="UniProtKB-KW"/>
</dbReference>
<feature type="compositionally biased region" description="Polar residues" evidence="8">
    <location>
        <begin position="1300"/>
        <end position="1312"/>
    </location>
</feature>
<feature type="region of interest" description="Disordered" evidence="8">
    <location>
        <begin position="633"/>
        <end position="763"/>
    </location>
</feature>
<feature type="domain" description="C2H2-type" evidence="10">
    <location>
        <begin position="1076"/>
        <end position="1103"/>
    </location>
</feature>
<feature type="compositionally biased region" description="Basic and acidic residues" evidence="8">
    <location>
        <begin position="574"/>
        <end position="596"/>
    </location>
</feature>
<keyword evidence="3 7" id="KW-0863">Zinc-finger</keyword>
<dbReference type="PROSITE" id="PS50016">
    <property type="entry name" value="ZF_PHD_2"/>
    <property type="match status" value="1"/>
</dbReference>
<evidence type="ECO:0000313" key="11">
    <source>
        <dbReference type="EMBL" id="KOC64595.1"/>
    </source>
</evidence>
<feature type="compositionally biased region" description="Basic and acidic residues" evidence="8">
    <location>
        <begin position="742"/>
        <end position="754"/>
    </location>
</feature>
<feature type="compositionally biased region" description="Acidic residues" evidence="8">
    <location>
        <begin position="696"/>
        <end position="707"/>
    </location>
</feature>
<feature type="region of interest" description="Disordered" evidence="8">
    <location>
        <begin position="1156"/>
        <end position="1208"/>
    </location>
</feature>
<dbReference type="EMBL" id="KQ414668">
    <property type="protein sequence ID" value="KOC64595.1"/>
    <property type="molecule type" value="Genomic_DNA"/>
</dbReference>
<evidence type="ECO:0000256" key="7">
    <source>
        <dbReference type="PROSITE-ProRule" id="PRU00042"/>
    </source>
</evidence>
<feature type="compositionally biased region" description="Basic residues" evidence="8">
    <location>
        <begin position="1335"/>
        <end position="1345"/>
    </location>
</feature>
<dbReference type="InterPro" id="IPR036236">
    <property type="entry name" value="Znf_C2H2_sf"/>
</dbReference>
<dbReference type="InterPro" id="IPR019787">
    <property type="entry name" value="Znf_PHD-finger"/>
</dbReference>
<evidence type="ECO:0000313" key="12">
    <source>
        <dbReference type="Proteomes" id="UP000053825"/>
    </source>
</evidence>
<dbReference type="InterPro" id="IPR001965">
    <property type="entry name" value="Znf_PHD"/>
</dbReference>
<feature type="domain" description="PHD-type" evidence="9">
    <location>
        <begin position="1745"/>
        <end position="1796"/>
    </location>
</feature>
<evidence type="ECO:0000256" key="6">
    <source>
        <dbReference type="ARBA" id="ARBA00037948"/>
    </source>
</evidence>
<evidence type="ECO:0000256" key="3">
    <source>
        <dbReference type="ARBA" id="ARBA00022771"/>
    </source>
</evidence>
<feature type="region of interest" description="Disordered" evidence="8">
    <location>
        <begin position="1097"/>
        <end position="1127"/>
    </location>
</feature>
<evidence type="ECO:0000256" key="1">
    <source>
        <dbReference type="ARBA" id="ARBA00022723"/>
    </source>
</evidence>
<feature type="compositionally biased region" description="Basic and acidic residues" evidence="8">
    <location>
        <begin position="1281"/>
        <end position="1299"/>
    </location>
</feature>
<feature type="compositionally biased region" description="Low complexity" evidence="8">
    <location>
        <begin position="93"/>
        <end position="103"/>
    </location>
</feature>
<dbReference type="InterPro" id="IPR013087">
    <property type="entry name" value="Znf_C2H2_type"/>
</dbReference>
<keyword evidence="12" id="KW-1185">Reference proteome</keyword>
<organism evidence="11 12">
    <name type="scientific">Habropoda laboriosa</name>
    <dbReference type="NCBI Taxonomy" id="597456"/>
    <lineage>
        <taxon>Eukaryota</taxon>
        <taxon>Metazoa</taxon>
        <taxon>Ecdysozoa</taxon>
        <taxon>Arthropoda</taxon>
        <taxon>Hexapoda</taxon>
        <taxon>Insecta</taxon>
        <taxon>Pterygota</taxon>
        <taxon>Neoptera</taxon>
        <taxon>Endopterygota</taxon>
        <taxon>Hymenoptera</taxon>
        <taxon>Apocrita</taxon>
        <taxon>Aculeata</taxon>
        <taxon>Apoidea</taxon>
        <taxon>Anthophila</taxon>
        <taxon>Apidae</taxon>
        <taxon>Habropoda</taxon>
    </lineage>
</organism>
<feature type="region of interest" description="Disordered" evidence="8">
    <location>
        <begin position="1512"/>
        <end position="1552"/>
    </location>
</feature>
<feature type="compositionally biased region" description="Polar residues" evidence="8">
    <location>
        <begin position="633"/>
        <end position="642"/>
    </location>
</feature>
<dbReference type="GO" id="GO:0005634">
    <property type="term" value="C:nucleus"/>
    <property type="evidence" value="ECO:0007669"/>
    <property type="project" value="UniProtKB-ARBA"/>
</dbReference>
<gene>
    <name evidence="11" type="ORF">WH47_12059</name>
</gene>
<feature type="region of interest" description="Disordered" evidence="8">
    <location>
        <begin position="84"/>
        <end position="115"/>
    </location>
</feature>
<feature type="compositionally biased region" description="Basic and acidic residues" evidence="8">
    <location>
        <begin position="1173"/>
        <end position="1188"/>
    </location>
</feature>
<evidence type="ECO:0000259" key="9">
    <source>
        <dbReference type="PROSITE" id="PS50016"/>
    </source>
</evidence>
<dbReference type="Gene3D" id="3.30.160.60">
    <property type="entry name" value="Classic Zinc Finger"/>
    <property type="match status" value="2"/>
</dbReference>
<feature type="compositionally biased region" description="Low complexity" evidence="8">
    <location>
        <begin position="720"/>
        <end position="731"/>
    </location>
</feature>
<dbReference type="InterPro" id="IPR011011">
    <property type="entry name" value="Znf_FYVE_PHD"/>
</dbReference>
<dbReference type="CDD" id="cd15505">
    <property type="entry name" value="PHD_ING"/>
    <property type="match status" value="1"/>
</dbReference>
<evidence type="ECO:0000256" key="4">
    <source>
        <dbReference type="ARBA" id="ARBA00022833"/>
    </source>
</evidence>
<feature type="compositionally biased region" description="Acidic residues" evidence="8">
    <location>
        <begin position="1456"/>
        <end position="1468"/>
    </location>
</feature>
<feature type="compositionally biased region" description="Basic and acidic residues" evidence="8">
    <location>
        <begin position="659"/>
        <end position="673"/>
    </location>
</feature>
<feature type="region of interest" description="Disordered" evidence="8">
    <location>
        <begin position="1281"/>
        <end position="1470"/>
    </location>
</feature>
<dbReference type="OrthoDB" id="5411773at2759"/>
<comment type="similarity">
    <text evidence="6">Belongs to the snail C2H2-type zinc-finger protein family.</text>
</comment>
<feature type="region of interest" description="Disordered" evidence="8">
    <location>
        <begin position="1609"/>
        <end position="1737"/>
    </location>
</feature>
<evidence type="ECO:0000256" key="2">
    <source>
        <dbReference type="ARBA" id="ARBA00022737"/>
    </source>
</evidence>
<feature type="compositionally biased region" description="Gly residues" evidence="8">
    <location>
        <begin position="1612"/>
        <end position="1622"/>
    </location>
</feature>
<dbReference type="SUPFAM" id="SSF57667">
    <property type="entry name" value="beta-beta-alpha zinc fingers"/>
    <property type="match status" value="1"/>
</dbReference>
<keyword evidence="5" id="KW-0539">Nucleus</keyword>
<feature type="compositionally biased region" description="Polar residues" evidence="8">
    <location>
        <begin position="600"/>
        <end position="612"/>
    </location>
</feature>